<gene>
    <name evidence="2" type="ORF">CYJ57_03205</name>
</gene>
<name>A0A2I1K238_9LACT</name>
<proteinExistence type="predicted"/>
<organism evidence="2 3">
    <name type="scientific">Falseniella ignava</name>
    <dbReference type="NCBI Taxonomy" id="137730"/>
    <lineage>
        <taxon>Bacteria</taxon>
        <taxon>Bacillati</taxon>
        <taxon>Bacillota</taxon>
        <taxon>Bacilli</taxon>
        <taxon>Lactobacillales</taxon>
        <taxon>Aerococcaceae</taxon>
        <taxon>Falseniella</taxon>
    </lineage>
</organism>
<dbReference type="EMBL" id="PKHE01000005">
    <property type="protein sequence ID" value="PKY89729.1"/>
    <property type="molecule type" value="Genomic_DNA"/>
</dbReference>
<accession>A0A2I1K238</accession>
<evidence type="ECO:0000313" key="3">
    <source>
        <dbReference type="Proteomes" id="UP000234384"/>
    </source>
</evidence>
<evidence type="ECO:0000256" key="1">
    <source>
        <dbReference type="SAM" id="Phobius"/>
    </source>
</evidence>
<keyword evidence="1" id="KW-0812">Transmembrane</keyword>
<reference evidence="2 3" key="1">
    <citation type="submission" date="2017-12" db="EMBL/GenBank/DDBJ databases">
        <title>Phylogenetic diversity of female urinary microbiome.</title>
        <authorList>
            <person name="Thomas-White K."/>
            <person name="Wolfe A.J."/>
        </authorList>
    </citation>
    <scope>NUCLEOTIDE SEQUENCE [LARGE SCALE GENOMIC DNA]</scope>
    <source>
        <strain evidence="2 3">UMB0898</strain>
    </source>
</reference>
<dbReference type="AlphaFoldDB" id="A0A2I1K238"/>
<keyword evidence="1" id="KW-0472">Membrane</keyword>
<feature type="transmembrane region" description="Helical" evidence="1">
    <location>
        <begin position="68"/>
        <end position="90"/>
    </location>
</feature>
<sequence length="136" mass="15422">MKKTVNYIPGFWPFWYSDQITVTDKAITSIKKNLAFFGLIPMGENERRITLNSVSGVHTNRKYSIKHFIFAFIWLLISIPALGLTIPFLLRSASKAITSQLVIERSSGAFDVIDFPFFQAAKADEAANYIKEVLDQ</sequence>
<evidence type="ECO:0000313" key="2">
    <source>
        <dbReference type="EMBL" id="PKY89729.1"/>
    </source>
</evidence>
<protein>
    <submittedName>
        <fullName evidence="2">Uncharacterized protein</fullName>
    </submittedName>
</protein>
<comment type="caution">
    <text evidence="2">The sequence shown here is derived from an EMBL/GenBank/DDBJ whole genome shotgun (WGS) entry which is preliminary data.</text>
</comment>
<dbReference type="RefSeq" id="WP_101954049.1">
    <property type="nucleotide sequence ID" value="NZ_PKHE01000005.1"/>
</dbReference>
<dbReference type="Proteomes" id="UP000234384">
    <property type="component" value="Unassembled WGS sequence"/>
</dbReference>
<keyword evidence="1" id="KW-1133">Transmembrane helix</keyword>